<dbReference type="OrthoDB" id="9810918at2"/>
<protein>
    <submittedName>
        <fullName evidence="2">TLP18.3/Psb32/MOLO-1 phosphatase superfamily protein</fullName>
    </submittedName>
</protein>
<proteinExistence type="predicted"/>
<dbReference type="Gene3D" id="3.10.310.50">
    <property type="match status" value="1"/>
</dbReference>
<reference evidence="2 3" key="1">
    <citation type="submission" date="2018-08" db="EMBL/GenBank/DDBJ databases">
        <title>Genomic Encyclopedia of Type Strains, Phase IV (KMG-IV): sequencing the most valuable type-strain genomes for metagenomic binning, comparative biology and taxonomic classification.</title>
        <authorList>
            <person name="Goeker M."/>
        </authorList>
    </citation>
    <scope>NUCLEOTIDE SEQUENCE [LARGE SCALE GENOMIC DNA]</scope>
    <source>
        <strain evidence="2 3">DSM 18841</strain>
    </source>
</reference>
<feature type="domain" description="TPM" evidence="1">
    <location>
        <begin position="3"/>
        <end position="59"/>
    </location>
</feature>
<dbReference type="Proteomes" id="UP000256884">
    <property type="component" value="Unassembled WGS sequence"/>
</dbReference>
<dbReference type="Pfam" id="PF04536">
    <property type="entry name" value="TPM_phosphatase"/>
    <property type="match status" value="1"/>
</dbReference>
<sequence>MTIVFSKTLRKIRISTGIGTEHILTDEICKDVIEKTIIPKFKKGEYYLGIEKGITELIAKWQKPKKKITFYSTLFD</sequence>
<accession>A0A3E0HHG2</accession>
<dbReference type="InterPro" id="IPR007621">
    <property type="entry name" value="TPM_dom"/>
</dbReference>
<organism evidence="2 3">
    <name type="scientific">Tenacibaculum gallaicum</name>
    <dbReference type="NCBI Taxonomy" id="561505"/>
    <lineage>
        <taxon>Bacteria</taxon>
        <taxon>Pseudomonadati</taxon>
        <taxon>Bacteroidota</taxon>
        <taxon>Flavobacteriia</taxon>
        <taxon>Flavobacteriales</taxon>
        <taxon>Flavobacteriaceae</taxon>
        <taxon>Tenacibaculum</taxon>
    </lineage>
</organism>
<keyword evidence="3" id="KW-1185">Reference proteome</keyword>
<evidence type="ECO:0000259" key="1">
    <source>
        <dbReference type="Pfam" id="PF04536"/>
    </source>
</evidence>
<name>A0A3E0HHG2_9FLAO</name>
<dbReference type="AlphaFoldDB" id="A0A3E0HHG2"/>
<evidence type="ECO:0000313" key="3">
    <source>
        <dbReference type="Proteomes" id="UP000256884"/>
    </source>
</evidence>
<dbReference type="EMBL" id="QUNS01000009">
    <property type="protein sequence ID" value="REH45858.1"/>
    <property type="molecule type" value="Genomic_DNA"/>
</dbReference>
<evidence type="ECO:0000313" key="2">
    <source>
        <dbReference type="EMBL" id="REH45858.1"/>
    </source>
</evidence>
<comment type="caution">
    <text evidence="2">The sequence shown here is derived from an EMBL/GenBank/DDBJ whole genome shotgun (WGS) entry which is preliminary data.</text>
</comment>
<gene>
    <name evidence="2" type="ORF">C7448_109111</name>
</gene>